<sequence length="405" mass="46160">MTISAPIITGYYRFTDIWFEWPGVLPDSDREALKAILAHDAIVHPDHPLHVEGVDGVQMYIGTFHSGEERLLFSSKQVDYIRYWLHAMKLTDNVIPLPYSECLLVEGSDLRYITTRVYKDGGALRGAIKVLDKNNKKLKKGSSPRLMSRRILFDRVNKFFKMKQHAWCAVDFEGWEMEHTMITEFGYSLLYWSEDKEVLEDGHFIVKEYNGYRNGKYVTENRDHYNFGESQVLTKPEFKQGIQDLFKRLRSMGVVFLVFHDPTQDVRYLKSKMVEVDISDISYVLPDAPTDNATQVDPGIFVVDTADLFGALEGEGEGNRRSLGTACNLLQIQTQFLHNAGNDAHYTLMACKEMAQGEALDAQRDRRWPNRTGADGTLKVDFAPYDDDYSDQESLLAGAPVQPGA</sequence>
<dbReference type="GO" id="GO:0005634">
    <property type="term" value="C:nucleus"/>
    <property type="evidence" value="ECO:0007669"/>
    <property type="project" value="TreeGrafter"/>
</dbReference>
<evidence type="ECO:0000256" key="1">
    <source>
        <dbReference type="SAM" id="MobiDB-lite"/>
    </source>
</evidence>
<feature type="region of interest" description="Disordered" evidence="1">
    <location>
        <begin position="366"/>
        <end position="385"/>
    </location>
</feature>
<dbReference type="AlphaFoldDB" id="A0A0W0FJV6"/>
<dbReference type="InterPro" id="IPR048519">
    <property type="entry name" value="Gfd2/YDR514C-like_C"/>
</dbReference>
<dbReference type="Pfam" id="PF21762">
    <property type="entry name" value="DEDDh_C"/>
    <property type="match status" value="1"/>
</dbReference>
<feature type="domain" description="Gfd2/YDR514C-like C-terminal" evidence="2">
    <location>
        <begin position="167"/>
        <end position="354"/>
    </location>
</feature>
<evidence type="ECO:0000313" key="4">
    <source>
        <dbReference type="Proteomes" id="UP000054988"/>
    </source>
</evidence>
<dbReference type="InterPro" id="IPR040151">
    <property type="entry name" value="Gfd2/YDR514C-like"/>
</dbReference>
<dbReference type="EMBL" id="LATX01001892">
    <property type="protein sequence ID" value="KTB36634.1"/>
    <property type="molecule type" value="Genomic_DNA"/>
</dbReference>
<dbReference type="PANTHER" id="PTHR28083:SF1">
    <property type="entry name" value="GOOD FOR FULL DBP5 ACTIVITY PROTEIN 2"/>
    <property type="match status" value="1"/>
</dbReference>
<dbReference type="InterPro" id="IPR036397">
    <property type="entry name" value="RNaseH_sf"/>
</dbReference>
<reference evidence="3 4" key="1">
    <citation type="submission" date="2015-12" db="EMBL/GenBank/DDBJ databases">
        <title>Draft genome sequence of Moniliophthora roreri, the causal agent of frosty pod rot of cacao.</title>
        <authorList>
            <person name="Aime M.C."/>
            <person name="Diaz-Valderrama J.R."/>
            <person name="Kijpornyongpan T."/>
            <person name="Phillips-Mora W."/>
        </authorList>
    </citation>
    <scope>NUCLEOTIDE SEQUENCE [LARGE SCALE GENOMIC DNA]</scope>
    <source>
        <strain evidence="3 4">MCA 2952</strain>
    </source>
</reference>
<dbReference type="eggNOG" id="ENOG502QTQR">
    <property type="taxonomic scope" value="Eukaryota"/>
</dbReference>
<dbReference type="PANTHER" id="PTHR28083">
    <property type="entry name" value="GOOD FOR FULL DBP5 ACTIVITY PROTEIN 2"/>
    <property type="match status" value="1"/>
</dbReference>
<dbReference type="SUPFAM" id="SSF53098">
    <property type="entry name" value="Ribonuclease H-like"/>
    <property type="match status" value="1"/>
</dbReference>
<evidence type="ECO:0000313" key="3">
    <source>
        <dbReference type="EMBL" id="KTB36634.1"/>
    </source>
</evidence>
<protein>
    <recommendedName>
        <fullName evidence="2">Gfd2/YDR514C-like C-terminal domain-containing protein</fullName>
    </recommendedName>
</protein>
<dbReference type="InterPro" id="IPR012337">
    <property type="entry name" value="RNaseH-like_sf"/>
</dbReference>
<organism evidence="3 4">
    <name type="scientific">Moniliophthora roreri</name>
    <name type="common">Frosty pod rot fungus</name>
    <name type="synonym">Monilia roreri</name>
    <dbReference type="NCBI Taxonomy" id="221103"/>
    <lineage>
        <taxon>Eukaryota</taxon>
        <taxon>Fungi</taxon>
        <taxon>Dikarya</taxon>
        <taxon>Basidiomycota</taxon>
        <taxon>Agaricomycotina</taxon>
        <taxon>Agaricomycetes</taxon>
        <taxon>Agaricomycetidae</taxon>
        <taxon>Agaricales</taxon>
        <taxon>Marasmiineae</taxon>
        <taxon>Marasmiaceae</taxon>
        <taxon>Moniliophthora</taxon>
    </lineage>
</organism>
<name>A0A0W0FJV6_MONRR</name>
<dbReference type="Gene3D" id="3.30.420.10">
    <property type="entry name" value="Ribonuclease H-like superfamily/Ribonuclease H"/>
    <property type="match status" value="1"/>
</dbReference>
<evidence type="ECO:0000259" key="2">
    <source>
        <dbReference type="Pfam" id="PF21762"/>
    </source>
</evidence>
<accession>A0A0W0FJV6</accession>
<proteinExistence type="predicted"/>
<dbReference type="GO" id="GO:0003676">
    <property type="term" value="F:nucleic acid binding"/>
    <property type="evidence" value="ECO:0007669"/>
    <property type="project" value="InterPro"/>
</dbReference>
<dbReference type="Proteomes" id="UP000054988">
    <property type="component" value="Unassembled WGS sequence"/>
</dbReference>
<gene>
    <name evidence="3" type="ORF">WG66_10845</name>
</gene>
<comment type="caution">
    <text evidence="3">The sequence shown here is derived from an EMBL/GenBank/DDBJ whole genome shotgun (WGS) entry which is preliminary data.</text>
</comment>